<name>A0A8A0RJF3_9FIRM</name>
<dbReference type="Pfam" id="PF08843">
    <property type="entry name" value="AbiEii"/>
    <property type="match status" value="1"/>
</dbReference>
<evidence type="ECO:0008006" key="3">
    <source>
        <dbReference type="Google" id="ProtNLM"/>
    </source>
</evidence>
<dbReference type="InterPro" id="IPR014942">
    <property type="entry name" value="AbiEii"/>
</dbReference>
<organism evidence="1 2">
    <name type="scientific">Koleobacter methoxysyntrophicus</name>
    <dbReference type="NCBI Taxonomy" id="2751313"/>
    <lineage>
        <taxon>Bacteria</taxon>
        <taxon>Bacillati</taxon>
        <taxon>Bacillota</taxon>
        <taxon>Clostridia</taxon>
        <taxon>Koleobacterales</taxon>
        <taxon>Koleobacteraceae</taxon>
        <taxon>Koleobacter</taxon>
    </lineage>
</organism>
<evidence type="ECO:0000313" key="1">
    <source>
        <dbReference type="EMBL" id="QSQ08022.1"/>
    </source>
</evidence>
<evidence type="ECO:0000313" key="2">
    <source>
        <dbReference type="Proteomes" id="UP000662904"/>
    </source>
</evidence>
<dbReference type="EMBL" id="CP059066">
    <property type="protein sequence ID" value="QSQ08022.1"/>
    <property type="molecule type" value="Genomic_DNA"/>
</dbReference>
<dbReference type="AlphaFoldDB" id="A0A8A0RJF3"/>
<proteinExistence type="predicted"/>
<keyword evidence="2" id="KW-1185">Reference proteome</keyword>
<dbReference type="KEGG" id="kme:H0A61_00341"/>
<sequence length="208" mass="24821">MTERWAVLFKKALKILEKAGISREEWSFGGGSALTMYYKHRESFDIDIFLSDVQYLLLLTPRLNYISDIRDYTEMSNFVKLKMEEGEIDFILAPHLTKDWYVLKELYSEVVQIETPWEIIVKKLFYRPESLKIRDIIDTAIVLKNERRKMREQRHILVPKYDILNARWGKLKELYKTEVGNLIIYDKEIAEIAPVIFNDFLLEIRASY</sequence>
<reference evidence="1" key="1">
    <citation type="submission" date="2020-07" db="EMBL/GenBank/DDBJ databases">
        <title>Koleobacter methoxysyntrophicus gen. nov., sp. nov., a novel anaerobic bacterium isolated from deep subsurface oil field and proposal of Koleobacterales ord. nov. in the phylum Firmicutes.</title>
        <authorList>
            <person name="Sakamoto S."/>
            <person name="Tamaki H."/>
        </authorList>
    </citation>
    <scope>NUCLEOTIDE SEQUENCE</scope>
    <source>
        <strain evidence="1">NRmbB1</strain>
    </source>
</reference>
<protein>
    <recommendedName>
        <fullName evidence="3">Nucleotidyl transferase AbiEii toxin, Type IV TA system</fullName>
    </recommendedName>
</protein>
<dbReference type="Proteomes" id="UP000662904">
    <property type="component" value="Chromosome"/>
</dbReference>
<gene>
    <name evidence="1" type="ORF">H0A61_00341</name>
</gene>
<dbReference type="RefSeq" id="WP_206708258.1">
    <property type="nucleotide sequence ID" value="NZ_CP059066.1"/>
</dbReference>
<accession>A0A8A0RJF3</accession>